<dbReference type="CDD" id="cd11386">
    <property type="entry name" value="MCP_signal"/>
    <property type="match status" value="1"/>
</dbReference>
<dbReference type="SMART" id="SM00283">
    <property type="entry name" value="MA"/>
    <property type="match status" value="1"/>
</dbReference>
<dbReference type="Proteomes" id="UP000319449">
    <property type="component" value="Unassembled WGS sequence"/>
</dbReference>
<evidence type="ECO:0000259" key="7">
    <source>
        <dbReference type="PROSITE" id="PS50111"/>
    </source>
</evidence>
<dbReference type="AlphaFoldDB" id="A0A562WSB0"/>
<feature type="domain" description="HAMP" evidence="8">
    <location>
        <begin position="469"/>
        <end position="521"/>
    </location>
</feature>
<keyword evidence="2 4" id="KW-0807">Transducer</keyword>
<dbReference type="GO" id="GO:0007165">
    <property type="term" value="P:signal transduction"/>
    <property type="evidence" value="ECO:0007669"/>
    <property type="project" value="UniProtKB-KW"/>
</dbReference>
<dbReference type="PROSITE" id="PS50111">
    <property type="entry name" value="CHEMOTAXIS_TRANSDUC_2"/>
    <property type="match status" value="1"/>
</dbReference>
<keyword evidence="6" id="KW-0812">Transmembrane</keyword>
<dbReference type="OrthoDB" id="5389416at2"/>
<dbReference type="CDD" id="cd06225">
    <property type="entry name" value="HAMP"/>
    <property type="match status" value="1"/>
</dbReference>
<dbReference type="EMBL" id="VLLN01000001">
    <property type="protein sequence ID" value="TWJ33475.1"/>
    <property type="molecule type" value="Genomic_DNA"/>
</dbReference>
<proteinExistence type="inferred from homology"/>
<dbReference type="Pfam" id="PF00672">
    <property type="entry name" value="HAMP"/>
    <property type="match status" value="1"/>
</dbReference>
<dbReference type="Pfam" id="PF00015">
    <property type="entry name" value="MCPsignal"/>
    <property type="match status" value="1"/>
</dbReference>
<organism evidence="9 10">
    <name type="scientific">Geobacter argillaceus</name>
    <dbReference type="NCBI Taxonomy" id="345631"/>
    <lineage>
        <taxon>Bacteria</taxon>
        <taxon>Pseudomonadati</taxon>
        <taxon>Thermodesulfobacteriota</taxon>
        <taxon>Desulfuromonadia</taxon>
        <taxon>Geobacterales</taxon>
        <taxon>Geobacteraceae</taxon>
        <taxon>Geobacter</taxon>
    </lineage>
</organism>
<dbReference type="PROSITE" id="PS50885">
    <property type="entry name" value="HAMP"/>
    <property type="match status" value="1"/>
</dbReference>
<comment type="similarity">
    <text evidence="3">Belongs to the methyl-accepting chemotaxis (MCP) protein family.</text>
</comment>
<name>A0A562WSB0_9BACT</name>
<dbReference type="GO" id="GO:0016020">
    <property type="term" value="C:membrane"/>
    <property type="evidence" value="ECO:0007669"/>
    <property type="project" value="UniProtKB-SubCell"/>
</dbReference>
<dbReference type="PANTHER" id="PTHR32089:SF112">
    <property type="entry name" value="LYSOZYME-LIKE PROTEIN-RELATED"/>
    <property type="match status" value="1"/>
</dbReference>
<evidence type="ECO:0000259" key="8">
    <source>
        <dbReference type="PROSITE" id="PS50885"/>
    </source>
</evidence>
<dbReference type="SMART" id="SM00304">
    <property type="entry name" value="HAMP"/>
    <property type="match status" value="1"/>
</dbReference>
<keyword evidence="6" id="KW-1133">Transmembrane helix</keyword>
<evidence type="ECO:0000313" key="9">
    <source>
        <dbReference type="EMBL" id="TWJ33475.1"/>
    </source>
</evidence>
<keyword evidence="10" id="KW-1185">Reference proteome</keyword>
<feature type="domain" description="Methyl-accepting transducer" evidence="7">
    <location>
        <begin position="526"/>
        <end position="762"/>
    </location>
</feature>
<comment type="caution">
    <text evidence="9">The sequence shown here is derived from an EMBL/GenBank/DDBJ whole genome shotgun (WGS) entry which is preliminary data.</text>
</comment>
<evidence type="ECO:0000256" key="6">
    <source>
        <dbReference type="SAM" id="Phobius"/>
    </source>
</evidence>
<dbReference type="InterPro" id="IPR004089">
    <property type="entry name" value="MCPsignal_dom"/>
</dbReference>
<dbReference type="Gene3D" id="1.10.287.950">
    <property type="entry name" value="Methyl-accepting chemotaxis protein"/>
    <property type="match status" value="1"/>
</dbReference>
<evidence type="ECO:0000256" key="3">
    <source>
        <dbReference type="ARBA" id="ARBA00029447"/>
    </source>
</evidence>
<evidence type="ECO:0000256" key="2">
    <source>
        <dbReference type="ARBA" id="ARBA00023224"/>
    </source>
</evidence>
<dbReference type="RefSeq" id="WP_145017082.1">
    <property type="nucleotide sequence ID" value="NZ_VLLN01000001.1"/>
</dbReference>
<evidence type="ECO:0000313" key="10">
    <source>
        <dbReference type="Proteomes" id="UP000319449"/>
    </source>
</evidence>
<keyword evidence="5" id="KW-0175">Coiled coil</keyword>
<sequence length="799" mass="85872">MTIRAKLTANVLLVVVMIGAVAATSFLGMRFVKEKLSYLTEKSTPFQLRTIEFQRAVQTVTSDLTKVGASHSHDEFVSSRKEADASLLAAREAQKTLETMSGERLSTSDDLAAIAGELTSVTENRLKAENEATKAGQQTTQRLKETTARLKELDSQIKALQVSRSKAYSTSADNKDAILTRVRSLEMLKTTLKELKLSIYETNRKGAKSDPGKLLNKAVQNSFVRSNPKILAEVKSLAAKIEEITKARDAGSDSRLADVNTRLDALIDDISDEADNEDEKYSAITGKQGGFQSQAAIAVTSLAANSELVALGISVEGFATRLFTVNSPKDLDIIAAETNTAFAKINTVYKNLDTSLKKIGAAREQKMLAAAVASLNGTRTILFAEEGIITKLKRKMEMEAKATAVAAKLRGIVTAQAEQGKRTAAGAQEGQEKAIATVNRIVRFNTALIGGIGIASIIIGVFFGFWIYRSVAGPLQQLLGASAQVAKGDLTGNLSDVSNDEVGEVQAKVGEMVGNLRGMVGNINDVSRDLNSSSEELSRTAVELQEGASLQTGQIEQAVTAMAEMTQTTLEVARNSSETADAAQKMKQVAEQGKGAMTETVHEMDRFALSVREASARVESLGDQSQQINEVVSLIKDIADQTNLLALNAAIEAARAGDMGRGFAVVADSVRALAERTTASTEEISHMVGGMQQSVAHAVQFMHQESSSLDKVVIHVNQTLAAIDEIVDYVGQVTDMVQRTAVAAEQQSSTSEEINHNMTAIDAVTRKLFLAFREVQTSSSSLSQLAQKLNDKVSWFKVH</sequence>
<protein>
    <submittedName>
        <fullName evidence="9">Methyl-accepting chemotaxis protein</fullName>
    </submittedName>
</protein>
<feature type="coiled-coil region" evidence="5">
    <location>
        <begin position="136"/>
        <end position="163"/>
    </location>
</feature>
<dbReference type="InterPro" id="IPR003660">
    <property type="entry name" value="HAMP_dom"/>
</dbReference>
<evidence type="ECO:0000256" key="5">
    <source>
        <dbReference type="SAM" id="Coils"/>
    </source>
</evidence>
<feature type="transmembrane region" description="Helical" evidence="6">
    <location>
        <begin position="12"/>
        <end position="32"/>
    </location>
</feature>
<gene>
    <name evidence="9" type="ORF">JN12_00149</name>
</gene>
<comment type="subcellular location">
    <subcellularLocation>
        <location evidence="1">Membrane</location>
    </subcellularLocation>
</comment>
<reference evidence="9 10" key="1">
    <citation type="submission" date="2019-07" db="EMBL/GenBank/DDBJ databases">
        <title>Genomic Encyclopedia of Archaeal and Bacterial Type Strains, Phase II (KMG-II): from individual species to whole genera.</title>
        <authorList>
            <person name="Goeker M."/>
        </authorList>
    </citation>
    <scope>NUCLEOTIDE SEQUENCE [LARGE SCALE GENOMIC DNA]</scope>
    <source>
        <strain evidence="9 10">ATCC BAA-1139</strain>
    </source>
</reference>
<dbReference type="PANTHER" id="PTHR32089">
    <property type="entry name" value="METHYL-ACCEPTING CHEMOTAXIS PROTEIN MCPB"/>
    <property type="match status" value="1"/>
</dbReference>
<dbReference type="FunFam" id="1.10.287.950:FF:000001">
    <property type="entry name" value="Methyl-accepting chemotaxis sensory transducer"/>
    <property type="match status" value="1"/>
</dbReference>
<dbReference type="GO" id="GO:0006935">
    <property type="term" value="P:chemotaxis"/>
    <property type="evidence" value="ECO:0007669"/>
    <property type="project" value="UniProtKB-ARBA"/>
</dbReference>
<dbReference type="SUPFAM" id="SSF58104">
    <property type="entry name" value="Methyl-accepting chemotaxis protein (MCP) signaling domain"/>
    <property type="match status" value="1"/>
</dbReference>
<evidence type="ECO:0000256" key="1">
    <source>
        <dbReference type="ARBA" id="ARBA00004370"/>
    </source>
</evidence>
<evidence type="ECO:0000256" key="4">
    <source>
        <dbReference type="PROSITE-ProRule" id="PRU00284"/>
    </source>
</evidence>
<accession>A0A562WSB0</accession>
<keyword evidence="6" id="KW-0472">Membrane</keyword>
<feature type="transmembrane region" description="Helical" evidence="6">
    <location>
        <begin position="447"/>
        <end position="468"/>
    </location>
</feature>